<dbReference type="SUPFAM" id="SSF56519">
    <property type="entry name" value="Penicillin binding protein dimerisation domain"/>
    <property type="match status" value="1"/>
</dbReference>
<dbReference type="SUPFAM" id="SSF56601">
    <property type="entry name" value="beta-lactamase/transpeptidase-like"/>
    <property type="match status" value="1"/>
</dbReference>
<organism evidence="7">
    <name type="scientific">Candidatus Thiocaldithrix dubininis</name>
    <dbReference type="NCBI Taxonomy" id="3080823"/>
    <lineage>
        <taxon>Bacteria</taxon>
        <taxon>Pseudomonadati</taxon>
        <taxon>Pseudomonadota</taxon>
        <taxon>Gammaproteobacteria</taxon>
        <taxon>Thiotrichales</taxon>
        <taxon>Thiotrichaceae</taxon>
        <taxon>Candidatus Thiocaldithrix</taxon>
    </lineage>
</organism>
<accession>A0AA95KFS1</accession>
<feature type="region of interest" description="Disordered" evidence="4">
    <location>
        <begin position="101"/>
        <end position="130"/>
    </location>
</feature>
<dbReference type="InterPro" id="IPR005311">
    <property type="entry name" value="PBP_dimer"/>
</dbReference>
<dbReference type="Proteomes" id="UP001300672">
    <property type="component" value="Chromosome"/>
</dbReference>
<dbReference type="PANTHER" id="PTHR30627:SF1">
    <property type="entry name" value="PEPTIDOGLYCAN D,D-TRANSPEPTIDASE FTSI"/>
    <property type="match status" value="1"/>
</dbReference>
<reference evidence="7" key="1">
    <citation type="journal article" date="2023" name="Int. J. Mol. Sci.">
        <title>Metagenomics Revealed a New Genus 'Candidatus Thiocaldithrix dubininis' gen. nov., sp. nov. and a New Species 'Candidatus Thiothrix putei' sp. nov. in the Family Thiotrichaceae, Some Members of Which Have Traits of Both Na+- and H+-Motive Energetics.</title>
        <authorList>
            <person name="Ravin N.V."/>
            <person name="Muntyan M.S."/>
            <person name="Smolyakov D.D."/>
            <person name="Rudenko T.S."/>
            <person name="Beletsky A.V."/>
            <person name="Mardanov A.V."/>
            <person name="Grabovich M.Y."/>
        </authorList>
    </citation>
    <scope>NUCLEOTIDE SEQUENCE</scope>
    <source>
        <strain evidence="7">GKL-01</strain>
    </source>
</reference>
<keyword evidence="2" id="KW-0121">Carboxypeptidase</keyword>
<evidence type="ECO:0000313" key="7">
    <source>
        <dbReference type="EMBL" id="WGZ91171.1"/>
    </source>
</evidence>
<reference evidence="7" key="2">
    <citation type="submission" date="2023-04" db="EMBL/GenBank/DDBJ databases">
        <authorList>
            <person name="Beletskiy A.V."/>
            <person name="Mardanov A.V."/>
            <person name="Ravin N.V."/>
        </authorList>
    </citation>
    <scope>NUCLEOTIDE SEQUENCE</scope>
    <source>
        <strain evidence="7">GKL-01</strain>
    </source>
</reference>
<evidence type="ECO:0000259" key="6">
    <source>
        <dbReference type="Pfam" id="PF03717"/>
    </source>
</evidence>
<keyword evidence="2" id="KW-0378">Hydrolase</keyword>
<dbReference type="GO" id="GO:0071555">
    <property type="term" value="P:cell wall organization"/>
    <property type="evidence" value="ECO:0007669"/>
    <property type="project" value="TreeGrafter"/>
</dbReference>
<dbReference type="GO" id="GO:0008658">
    <property type="term" value="F:penicillin binding"/>
    <property type="evidence" value="ECO:0007669"/>
    <property type="project" value="InterPro"/>
</dbReference>
<dbReference type="EMBL" id="CP124755">
    <property type="protein sequence ID" value="WGZ91171.1"/>
    <property type="molecule type" value="Genomic_DNA"/>
</dbReference>
<dbReference type="Gene3D" id="3.30.450.330">
    <property type="match status" value="1"/>
</dbReference>
<dbReference type="InterPro" id="IPR012338">
    <property type="entry name" value="Beta-lactam/transpept-like"/>
</dbReference>
<protein>
    <submittedName>
        <fullName evidence="7">Penicillin-binding protein 2</fullName>
    </submittedName>
</protein>
<proteinExistence type="predicted"/>
<dbReference type="AlphaFoldDB" id="A0AA95KFS1"/>
<feature type="domain" description="Penicillin-binding protein transpeptidase" evidence="5">
    <location>
        <begin position="302"/>
        <end position="597"/>
    </location>
</feature>
<comment type="subcellular location">
    <subcellularLocation>
        <location evidence="1">Membrane</location>
    </subcellularLocation>
</comment>
<dbReference type="InterPro" id="IPR001460">
    <property type="entry name" value="PCN-bd_Tpept"/>
</dbReference>
<dbReference type="Gene3D" id="3.40.710.10">
    <property type="entry name" value="DD-peptidase/beta-lactamase superfamily"/>
    <property type="match status" value="1"/>
</dbReference>
<dbReference type="Pfam" id="PF03717">
    <property type="entry name" value="PBP_dimer"/>
    <property type="match status" value="1"/>
</dbReference>
<evidence type="ECO:0000256" key="4">
    <source>
        <dbReference type="SAM" id="MobiDB-lite"/>
    </source>
</evidence>
<evidence type="ECO:0000256" key="1">
    <source>
        <dbReference type="ARBA" id="ARBA00004370"/>
    </source>
</evidence>
<evidence type="ECO:0000256" key="3">
    <source>
        <dbReference type="ARBA" id="ARBA00023136"/>
    </source>
</evidence>
<dbReference type="PANTHER" id="PTHR30627">
    <property type="entry name" value="PEPTIDOGLYCAN D,D-TRANSPEPTIDASE"/>
    <property type="match status" value="1"/>
</dbReference>
<dbReference type="GO" id="GO:0004180">
    <property type="term" value="F:carboxypeptidase activity"/>
    <property type="evidence" value="ECO:0007669"/>
    <property type="project" value="UniProtKB-KW"/>
</dbReference>
<keyword evidence="3" id="KW-0472">Membrane</keyword>
<evidence type="ECO:0000259" key="5">
    <source>
        <dbReference type="Pfam" id="PF00905"/>
    </source>
</evidence>
<dbReference type="Gene3D" id="3.90.1310.10">
    <property type="entry name" value="Penicillin-binding protein 2a (Domain 2)"/>
    <property type="match status" value="1"/>
</dbReference>
<gene>
    <name evidence="7" type="ORF">QJT80_01575</name>
</gene>
<dbReference type="InterPro" id="IPR050515">
    <property type="entry name" value="Beta-lactam/transpept"/>
</dbReference>
<dbReference type="GO" id="GO:0005886">
    <property type="term" value="C:plasma membrane"/>
    <property type="evidence" value="ECO:0007669"/>
    <property type="project" value="TreeGrafter"/>
</dbReference>
<keyword evidence="2" id="KW-0645">Protease</keyword>
<feature type="compositionally biased region" description="Low complexity" evidence="4">
    <location>
        <begin position="119"/>
        <end position="130"/>
    </location>
</feature>
<dbReference type="KEGG" id="tdu:QJT80_01575"/>
<sequence>MKKRRPLNLPVLKGRRLFLLMFLLALLGILLIRAIWIEVFQQEELQRKADARQTKDVIVPAYRGMILDRNNEPLAVSSPVVSIAVNPKELLKVREEWRHEDAVNAQTPAPKPPENTLETTTSVTPDTISTTLQSPTSVSRFIQLETVLRRIEQELELADGELLQRLEGAGNKSFFYLGRQLTPETADALLASNLPKTVKIEVEQGYRRFYPLGETAGHVLGLTNLEGNGIEGIEQTQNTLLAGKNGKKRAVRDGKGRLVENVESLEDMQPGQDVRITLDRRIQYLAYRELKNRIVELNAKSGSLVVLDAHTGEILAMANYPSFNPNNRKDLEPNLYRNRAVTDKAEPGSTIKPLTLAAALESRAIGPDVEINTSPGKLHFGKYIVKDKKDYGTISLPTLLAKSSNVGASRVALLMNPRDHWFFLTKVGFGRVPDAGLSGETPGKLTNYTEWSKVDRASHGYGYGLSVSLLQLAHAYAPFAANGVLLPVTVNVREKPVQGQQVMTPENARAVLRMMEAVVRAGGTGEKAMVEGYRIAGKTGTAYKFINNAYRDDRYLTSFIGIAPASRPRLVVAVQIDEPKIEDSGGLAAAPVFSKVMAEALRLLDIPPDNLPKMKSTTQAANTAGTP</sequence>
<evidence type="ECO:0000256" key="2">
    <source>
        <dbReference type="ARBA" id="ARBA00022645"/>
    </source>
</evidence>
<dbReference type="Pfam" id="PF00905">
    <property type="entry name" value="Transpeptidase"/>
    <property type="match status" value="1"/>
</dbReference>
<name>A0AA95KFS1_9GAMM</name>
<feature type="domain" description="Penicillin-binding protein dimerisation" evidence="6">
    <location>
        <begin position="59"/>
        <end position="262"/>
    </location>
</feature>
<dbReference type="InterPro" id="IPR036138">
    <property type="entry name" value="PBP_dimer_sf"/>
</dbReference>